<proteinExistence type="predicted"/>
<dbReference type="RefSeq" id="XP_028481554.1">
    <property type="nucleotide sequence ID" value="XM_028625113.1"/>
</dbReference>
<keyword evidence="3" id="KW-1185">Reference proteome</keyword>
<accession>A0A443HJE8</accession>
<dbReference type="STRING" id="264951.A0A443HJE8"/>
<dbReference type="OrthoDB" id="427960at2759"/>
<evidence type="ECO:0000313" key="2">
    <source>
        <dbReference type="EMBL" id="RWQ91909.1"/>
    </source>
</evidence>
<evidence type="ECO:0000256" key="1">
    <source>
        <dbReference type="SAM" id="MobiDB-lite"/>
    </source>
</evidence>
<feature type="region of interest" description="Disordered" evidence="1">
    <location>
        <begin position="1"/>
        <end position="68"/>
    </location>
</feature>
<dbReference type="GeneID" id="39594390"/>
<evidence type="ECO:0000313" key="3">
    <source>
        <dbReference type="Proteomes" id="UP000283841"/>
    </source>
</evidence>
<feature type="compositionally biased region" description="Basic and acidic residues" evidence="1">
    <location>
        <begin position="208"/>
        <end position="218"/>
    </location>
</feature>
<dbReference type="EMBL" id="RCNU01000015">
    <property type="protein sequence ID" value="RWQ91909.1"/>
    <property type="molecule type" value="Genomic_DNA"/>
</dbReference>
<sequence length="226" mass="24521">MSGSSTPGAKPEKTMSSRLLTMKFMQRAAHAAANNATASPSEESRTTPKRARLSMDAAGSSPATPSSDLDAISAAIKAEEQKRAEAVARQAAEAGETEWVLDFPGADSPVSAQPQQPYIVSEDSWDVPDEVSGGRRSYGNFKRKKKSAYDAVEYDSDDDLGDVDLTDPAQVDAMLQRAKIKAAKKQVKKFDPDSIRLGDLTSISGGREAPRIRQDFDKKKKKRKSR</sequence>
<name>A0A443HJE8_BYSSP</name>
<dbReference type="Proteomes" id="UP000283841">
    <property type="component" value="Unassembled WGS sequence"/>
</dbReference>
<dbReference type="AlphaFoldDB" id="A0A443HJE8"/>
<reference evidence="2 3" key="1">
    <citation type="journal article" date="2018" name="Front. Microbiol.">
        <title>Genomic and genetic insights into a cosmopolitan fungus, Paecilomyces variotii (Eurotiales).</title>
        <authorList>
            <person name="Urquhart A.S."/>
            <person name="Mondo S.J."/>
            <person name="Makela M.R."/>
            <person name="Hane J.K."/>
            <person name="Wiebenga A."/>
            <person name="He G."/>
            <person name="Mihaltcheva S."/>
            <person name="Pangilinan J."/>
            <person name="Lipzen A."/>
            <person name="Barry K."/>
            <person name="de Vries R.P."/>
            <person name="Grigoriev I.V."/>
            <person name="Idnurm A."/>
        </authorList>
    </citation>
    <scope>NUCLEOTIDE SEQUENCE [LARGE SCALE GENOMIC DNA]</scope>
    <source>
        <strain evidence="2 3">CBS 101075</strain>
    </source>
</reference>
<gene>
    <name evidence="2" type="ORF">C8Q69DRAFT_110680</name>
</gene>
<protein>
    <submittedName>
        <fullName evidence="2">Uncharacterized protein</fullName>
    </submittedName>
</protein>
<comment type="caution">
    <text evidence="2">The sequence shown here is derived from an EMBL/GenBank/DDBJ whole genome shotgun (WGS) entry which is preliminary data.</text>
</comment>
<feature type="region of interest" description="Disordered" evidence="1">
    <location>
        <begin position="195"/>
        <end position="226"/>
    </location>
</feature>
<feature type="compositionally biased region" description="Low complexity" evidence="1">
    <location>
        <begin position="28"/>
        <end position="38"/>
    </location>
</feature>
<feature type="region of interest" description="Disordered" evidence="1">
    <location>
        <begin position="102"/>
        <end position="139"/>
    </location>
</feature>
<organism evidence="2 3">
    <name type="scientific">Byssochlamys spectabilis</name>
    <name type="common">Paecilomyces variotii</name>
    <dbReference type="NCBI Taxonomy" id="264951"/>
    <lineage>
        <taxon>Eukaryota</taxon>
        <taxon>Fungi</taxon>
        <taxon>Dikarya</taxon>
        <taxon>Ascomycota</taxon>
        <taxon>Pezizomycotina</taxon>
        <taxon>Eurotiomycetes</taxon>
        <taxon>Eurotiomycetidae</taxon>
        <taxon>Eurotiales</taxon>
        <taxon>Thermoascaceae</taxon>
        <taxon>Paecilomyces</taxon>
    </lineage>
</organism>
<dbReference type="VEuPathDB" id="FungiDB:C8Q69DRAFT_110680"/>